<sequence length="392" mass="44267">MNRFLVIVAVLVSCSTAENFDVKKCITEVIKARGVIESMIGTLQPIEDVKRSAQIAQLGLAVPSPNYNSVRFGVQNPLVCPQPDPTIFPVDQPLNSTTTVTNATSRPIIASNVRESQNVTPLFNEGRIEYSNKRDLFTTWTTSLLEGLNDEESLCHSMRSMDIRSATKDQMFALFALTASNNGAPFCSICHQMMDKTRGWIEKNAFGAFSEEEEFLRKMILTFFPSTQTICSMILPYCHSDYEGKVANVTTATKCMRCSLCSSSLTFFQHYVVLESNMLQKVLDFLQSSFFRNVCAELCIRFPPNQTEPTSFFPNGVDFYECALFGNELFKFAVRASNTLFIPEYFCSLELGWCETDTDLNMIHCLRELCEEYLPKYLSPIVCDLIPDHSNE</sequence>
<organism evidence="2 3">
    <name type="scientific">Gnathostoma spinigerum</name>
    <dbReference type="NCBI Taxonomy" id="75299"/>
    <lineage>
        <taxon>Eukaryota</taxon>
        <taxon>Metazoa</taxon>
        <taxon>Ecdysozoa</taxon>
        <taxon>Nematoda</taxon>
        <taxon>Chromadorea</taxon>
        <taxon>Rhabditida</taxon>
        <taxon>Spirurina</taxon>
        <taxon>Gnathostomatomorpha</taxon>
        <taxon>Gnathostomatoidea</taxon>
        <taxon>Gnathostomatidae</taxon>
        <taxon>Gnathostoma</taxon>
    </lineage>
</organism>
<evidence type="ECO:0000313" key="2">
    <source>
        <dbReference type="EMBL" id="MFH4977724.1"/>
    </source>
</evidence>
<protein>
    <recommendedName>
        <fullName evidence="4">Saposin B-type domain-containing protein</fullName>
    </recommendedName>
</protein>
<keyword evidence="3" id="KW-1185">Reference proteome</keyword>
<dbReference type="EMBL" id="JBGFUD010002557">
    <property type="protein sequence ID" value="MFH4977724.1"/>
    <property type="molecule type" value="Genomic_DNA"/>
</dbReference>
<accession>A0ABD6EHV1</accession>
<evidence type="ECO:0000313" key="3">
    <source>
        <dbReference type="Proteomes" id="UP001608902"/>
    </source>
</evidence>
<keyword evidence="1" id="KW-0732">Signal</keyword>
<comment type="caution">
    <text evidence="2">The sequence shown here is derived from an EMBL/GenBank/DDBJ whole genome shotgun (WGS) entry which is preliminary data.</text>
</comment>
<evidence type="ECO:0008006" key="4">
    <source>
        <dbReference type="Google" id="ProtNLM"/>
    </source>
</evidence>
<feature type="signal peptide" evidence="1">
    <location>
        <begin position="1"/>
        <end position="17"/>
    </location>
</feature>
<feature type="chain" id="PRO_5044854773" description="Saposin B-type domain-containing protein" evidence="1">
    <location>
        <begin position="18"/>
        <end position="392"/>
    </location>
</feature>
<dbReference type="AlphaFoldDB" id="A0ABD6EHV1"/>
<name>A0ABD6EHV1_9BILA</name>
<dbReference type="Proteomes" id="UP001608902">
    <property type="component" value="Unassembled WGS sequence"/>
</dbReference>
<reference evidence="2 3" key="1">
    <citation type="submission" date="2024-08" db="EMBL/GenBank/DDBJ databases">
        <title>Gnathostoma spinigerum genome.</title>
        <authorList>
            <person name="Gonzalez-Bertolin B."/>
            <person name="Monzon S."/>
            <person name="Zaballos A."/>
            <person name="Jimenez P."/>
            <person name="Dekumyoy P."/>
            <person name="Varona S."/>
            <person name="Cuesta I."/>
            <person name="Sumanam S."/>
            <person name="Adisakwattana P."/>
            <person name="Gasser R.B."/>
            <person name="Hernandez-Gonzalez A."/>
            <person name="Young N.D."/>
            <person name="Perteguer M.J."/>
        </authorList>
    </citation>
    <scope>NUCLEOTIDE SEQUENCE [LARGE SCALE GENOMIC DNA]</scope>
    <source>
        <strain evidence="2">AL3</strain>
        <tissue evidence="2">Liver</tissue>
    </source>
</reference>
<evidence type="ECO:0000256" key="1">
    <source>
        <dbReference type="SAM" id="SignalP"/>
    </source>
</evidence>
<gene>
    <name evidence="2" type="ORF">AB6A40_004433</name>
</gene>
<proteinExistence type="predicted"/>